<dbReference type="PANTHER" id="PTHR34203:SF15">
    <property type="entry name" value="SLL1173 PROTEIN"/>
    <property type="match status" value="1"/>
</dbReference>
<evidence type="ECO:0000259" key="2">
    <source>
        <dbReference type="Pfam" id="PF05050"/>
    </source>
</evidence>
<dbReference type="GO" id="GO:0032259">
    <property type="term" value="P:methylation"/>
    <property type="evidence" value="ECO:0007669"/>
    <property type="project" value="UniProtKB-KW"/>
</dbReference>
<dbReference type="Gene3D" id="3.40.50.150">
    <property type="entry name" value="Vaccinia Virus protein VP39"/>
    <property type="match status" value="1"/>
</dbReference>
<evidence type="ECO:0000256" key="1">
    <source>
        <dbReference type="SAM" id="MobiDB-lite"/>
    </source>
</evidence>
<reference evidence="3 4" key="1">
    <citation type="submission" date="2020-04" db="EMBL/GenBank/DDBJ databases">
        <authorList>
            <person name="Klaysubun C."/>
            <person name="Duangmal K."/>
            <person name="Lipun K."/>
        </authorList>
    </citation>
    <scope>NUCLEOTIDE SEQUENCE [LARGE SCALE GENOMIC DNA]</scope>
    <source>
        <strain evidence="3 4">DSM 45300</strain>
    </source>
</reference>
<dbReference type="InterPro" id="IPR029063">
    <property type="entry name" value="SAM-dependent_MTases_sf"/>
</dbReference>
<dbReference type="AlphaFoldDB" id="A0A848DH75"/>
<dbReference type="InterPro" id="IPR052514">
    <property type="entry name" value="SAM-dependent_MTase"/>
</dbReference>
<feature type="region of interest" description="Disordered" evidence="1">
    <location>
        <begin position="247"/>
        <end position="284"/>
    </location>
</feature>
<dbReference type="InterPro" id="IPR006342">
    <property type="entry name" value="FkbM_mtfrase"/>
</dbReference>
<name>A0A848DH75_9PSEU</name>
<dbReference type="NCBIfam" id="TIGR01444">
    <property type="entry name" value="fkbM_fam"/>
    <property type="match status" value="1"/>
</dbReference>
<keyword evidence="3" id="KW-0808">Transferase</keyword>
<dbReference type="PANTHER" id="PTHR34203">
    <property type="entry name" value="METHYLTRANSFERASE, FKBM FAMILY PROTEIN"/>
    <property type="match status" value="1"/>
</dbReference>
<dbReference type="EMBL" id="JAAXKZ010000026">
    <property type="protein sequence ID" value="NMH91864.1"/>
    <property type="molecule type" value="Genomic_DNA"/>
</dbReference>
<dbReference type="SUPFAM" id="SSF53335">
    <property type="entry name" value="S-adenosyl-L-methionine-dependent methyltransferases"/>
    <property type="match status" value="1"/>
</dbReference>
<dbReference type="Proteomes" id="UP000586918">
    <property type="component" value="Unassembled WGS sequence"/>
</dbReference>
<dbReference type="Pfam" id="PF05050">
    <property type="entry name" value="Methyltransf_21"/>
    <property type="match status" value="1"/>
</dbReference>
<evidence type="ECO:0000313" key="4">
    <source>
        <dbReference type="Proteomes" id="UP000586918"/>
    </source>
</evidence>
<feature type="domain" description="Methyltransferase FkbM" evidence="2">
    <location>
        <begin position="41"/>
        <end position="180"/>
    </location>
</feature>
<keyword evidence="4" id="KW-1185">Reference proteome</keyword>
<organism evidence="3 4">
    <name type="scientific">Pseudonocardia bannensis</name>
    <dbReference type="NCBI Taxonomy" id="630973"/>
    <lineage>
        <taxon>Bacteria</taxon>
        <taxon>Bacillati</taxon>
        <taxon>Actinomycetota</taxon>
        <taxon>Actinomycetes</taxon>
        <taxon>Pseudonocardiales</taxon>
        <taxon>Pseudonocardiaceae</taxon>
        <taxon>Pseudonocardia</taxon>
    </lineage>
</organism>
<accession>A0A848DH75</accession>
<gene>
    <name evidence="3" type="ORF">HF519_09800</name>
</gene>
<sequence>MLGRAWGIGRSLVMYHGVPGKHRRMLRFYREFLGPGDLGFDIGAHVGSRVRAWRQLGARVIAVEPQPDCLRILRLFFGRDQGVTIVPRAAGAQAGRARLGLSTATPTVSSMSPDWIESVTADRSFARVRWDRSVEVEVTTLDHLIAVHGLPDFCKIDVEGFEIEVLAGLTRPLRALSFEYLPPAHDAALTALGLVERLGAAAGGYRYNYSPIETMRLASDRWLDAADLVRLLERFRPLGRSGDVYARLTRPDREATPDHQAGLRPAEPALIPSESDGARRRPRR</sequence>
<dbReference type="GO" id="GO:0008168">
    <property type="term" value="F:methyltransferase activity"/>
    <property type="evidence" value="ECO:0007669"/>
    <property type="project" value="UniProtKB-KW"/>
</dbReference>
<comment type="caution">
    <text evidence="3">The sequence shown here is derived from an EMBL/GenBank/DDBJ whole genome shotgun (WGS) entry which is preliminary data.</text>
</comment>
<proteinExistence type="predicted"/>
<evidence type="ECO:0000313" key="3">
    <source>
        <dbReference type="EMBL" id="NMH91864.1"/>
    </source>
</evidence>
<protein>
    <submittedName>
        <fullName evidence="3">FkbM family methyltransferase</fullName>
    </submittedName>
</protein>
<keyword evidence="3" id="KW-0489">Methyltransferase</keyword>